<accession>Q2W094</accession>
<evidence type="ECO:0000313" key="1">
    <source>
        <dbReference type="EMBL" id="BAE52731.1"/>
    </source>
</evidence>
<dbReference type="HOGENOM" id="CLU_2330409_0_0_5"/>
<keyword evidence="2" id="KW-1185">Reference proteome</keyword>
<sequence>MKFKKTGEPALITVALADTLPARTHTGPYLPLLAAPHRSCPEMLPLRGHPSPMNKIAGLLVALLLAVIVGGGLFLSTWDPPPPSAKIEKVIPDARFPR</sequence>
<protein>
    <submittedName>
        <fullName evidence="1">Uncharacterized protein</fullName>
    </submittedName>
</protein>
<name>Q2W094_PARM1</name>
<dbReference type="AlphaFoldDB" id="Q2W094"/>
<dbReference type="KEGG" id="mag:amb3927"/>
<dbReference type="Proteomes" id="UP000007058">
    <property type="component" value="Chromosome"/>
</dbReference>
<proteinExistence type="predicted"/>
<evidence type="ECO:0000313" key="2">
    <source>
        <dbReference type="Proteomes" id="UP000007058"/>
    </source>
</evidence>
<reference evidence="1 2" key="1">
    <citation type="journal article" date="2005" name="DNA Res.">
        <title>Complete genome sequence of the facultative anaerobic magnetotactic bacterium Magnetospirillum sp. strain AMB-1.</title>
        <authorList>
            <person name="Matsunaga T."/>
            <person name="Okamura Y."/>
            <person name="Fukuda Y."/>
            <person name="Wahyudi A.T."/>
            <person name="Murase Y."/>
            <person name="Takeyama H."/>
        </authorList>
    </citation>
    <scope>NUCLEOTIDE SEQUENCE [LARGE SCALE GENOMIC DNA]</scope>
    <source>
        <strain evidence="2">ATCC 700264 / AMB-1</strain>
    </source>
</reference>
<gene>
    <name evidence="1" type="ordered locus">amb3927</name>
</gene>
<dbReference type="STRING" id="342108.amb3927"/>
<organism evidence="1 2">
    <name type="scientific">Paramagnetospirillum magneticum (strain ATCC 700264 / AMB-1)</name>
    <name type="common">Magnetospirillum magneticum</name>
    <dbReference type="NCBI Taxonomy" id="342108"/>
    <lineage>
        <taxon>Bacteria</taxon>
        <taxon>Pseudomonadati</taxon>
        <taxon>Pseudomonadota</taxon>
        <taxon>Alphaproteobacteria</taxon>
        <taxon>Rhodospirillales</taxon>
        <taxon>Magnetospirillaceae</taxon>
        <taxon>Paramagnetospirillum</taxon>
    </lineage>
</organism>
<dbReference type="EMBL" id="AP007255">
    <property type="protein sequence ID" value="BAE52731.1"/>
    <property type="molecule type" value="Genomic_DNA"/>
</dbReference>